<keyword evidence="2" id="KW-0560">Oxidoreductase</keyword>
<keyword evidence="2" id="KW-0408">Iron</keyword>
<dbReference type="AlphaFoldDB" id="A0A1G4RIK5"/>
<dbReference type="Gene3D" id="1.10.630.10">
    <property type="entry name" value="Cytochrome P450"/>
    <property type="match status" value="1"/>
</dbReference>
<dbReference type="GO" id="GO:0020037">
    <property type="term" value="F:heme binding"/>
    <property type="evidence" value="ECO:0007669"/>
    <property type="project" value="InterPro"/>
</dbReference>
<dbReference type="InterPro" id="IPR002397">
    <property type="entry name" value="Cyt_P450_B"/>
</dbReference>
<comment type="similarity">
    <text evidence="1 2">Belongs to the cytochrome P450 family.</text>
</comment>
<dbReference type="GO" id="GO:0008395">
    <property type="term" value="F:steroid hydroxylase activity"/>
    <property type="evidence" value="ECO:0007669"/>
    <property type="project" value="TreeGrafter"/>
</dbReference>
<dbReference type="EMBL" id="FMTT01000016">
    <property type="protein sequence ID" value="SCW56630.1"/>
    <property type="molecule type" value="Genomic_DNA"/>
</dbReference>
<sequence length="412" mass="46308">MTASASIDFSQVNIKDVNLLDPYLYSHGEPHAVWAALRHQAPVHWQQVDDKLGFWSITKYRDVVQVLKDYKTFTSERGNLLSLLGKDDPSGGKQMAVTDPPRHTQMRRAMHQFFTPDSILKHEDQIRQEIRKLVLPSLEDEGIDFARAAFALSICVGGCILELPPEDWPTLTRLTIMSVAPEDEEFKLADGDITATLQLAHRELFGYFQDMVKQRRRSPGDDLISALLQLEIAGEKMDIPTVISNCYSILLGATATTPHVASSTVLEQTKINGLEELAAHPESMDSFVEEAFRWSSPGSHFLRYATIDTEIRGVPIKEGDAVAVWVGSANRDEEIFADPYTFNMQRHPNPHISFGTGVHHCIGSRIAKHTMTFLFDELTTNFTHFDVIGPVEYLGSNFISGIKHMPVRGYQR</sequence>
<organism evidence="3 4">
    <name type="scientific">Paenibacillus tianmuensis</name>
    <dbReference type="NCBI Taxonomy" id="624147"/>
    <lineage>
        <taxon>Bacteria</taxon>
        <taxon>Bacillati</taxon>
        <taxon>Bacillota</taxon>
        <taxon>Bacilli</taxon>
        <taxon>Bacillales</taxon>
        <taxon>Paenibacillaceae</taxon>
        <taxon>Paenibacillus</taxon>
    </lineage>
</organism>
<dbReference type="InterPro" id="IPR001128">
    <property type="entry name" value="Cyt_P450"/>
</dbReference>
<dbReference type="RefSeq" id="WP_090671870.1">
    <property type="nucleotide sequence ID" value="NZ_FMTT01000016.1"/>
</dbReference>
<keyword evidence="4" id="KW-1185">Reference proteome</keyword>
<dbReference type="PANTHER" id="PTHR46696">
    <property type="entry name" value="P450, PUTATIVE (EUROFUNG)-RELATED"/>
    <property type="match status" value="1"/>
</dbReference>
<keyword evidence="2" id="KW-0479">Metal-binding</keyword>
<dbReference type="SUPFAM" id="SSF48264">
    <property type="entry name" value="Cytochrome P450"/>
    <property type="match status" value="1"/>
</dbReference>
<dbReference type="STRING" id="624147.SAMN04487970_10164"/>
<protein>
    <submittedName>
        <fullName evidence="3">Cytochrome P450</fullName>
    </submittedName>
</protein>
<proteinExistence type="inferred from homology"/>
<evidence type="ECO:0000313" key="4">
    <source>
        <dbReference type="Proteomes" id="UP000198601"/>
    </source>
</evidence>
<name>A0A1G4RIK5_9BACL</name>
<gene>
    <name evidence="3" type="ORF">SAMN04487970_10164</name>
</gene>
<dbReference type="GO" id="GO:0006707">
    <property type="term" value="P:cholesterol catabolic process"/>
    <property type="evidence" value="ECO:0007669"/>
    <property type="project" value="TreeGrafter"/>
</dbReference>
<accession>A0A1G4RIK5</accession>
<dbReference type="InterPro" id="IPR017972">
    <property type="entry name" value="Cyt_P450_CS"/>
</dbReference>
<dbReference type="PRINTS" id="PR00359">
    <property type="entry name" value="BP450"/>
</dbReference>
<evidence type="ECO:0000256" key="2">
    <source>
        <dbReference type="RuleBase" id="RU000461"/>
    </source>
</evidence>
<dbReference type="GO" id="GO:0036199">
    <property type="term" value="F:cholest-4-en-3-one 26-monooxygenase activity"/>
    <property type="evidence" value="ECO:0007669"/>
    <property type="project" value="TreeGrafter"/>
</dbReference>
<keyword evidence="2" id="KW-0349">Heme</keyword>
<dbReference type="OrthoDB" id="9801155at2"/>
<dbReference type="InterPro" id="IPR036396">
    <property type="entry name" value="Cyt_P450_sf"/>
</dbReference>
<keyword evidence="2" id="KW-0503">Monooxygenase</keyword>
<dbReference type="Pfam" id="PF00067">
    <property type="entry name" value="p450"/>
    <property type="match status" value="1"/>
</dbReference>
<dbReference type="CDD" id="cd11033">
    <property type="entry name" value="CYP142-like"/>
    <property type="match status" value="1"/>
</dbReference>
<evidence type="ECO:0000256" key="1">
    <source>
        <dbReference type="ARBA" id="ARBA00010617"/>
    </source>
</evidence>
<reference evidence="4" key="1">
    <citation type="submission" date="2016-10" db="EMBL/GenBank/DDBJ databases">
        <authorList>
            <person name="Varghese N."/>
            <person name="Submissions S."/>
        </authorList>
    </citation>
    <scope>NUCLEOTIDE SEQUENCE [LARGE SCALE GENOMIC DNA]</scope>
    <source>
        <strain evidence="4">CGMCC 1.8946</strain>
    </source>
</reference>
<evidence type="ECO:0000313" key="3">
    <source>
        <dbReference type="EMBL" id="SCW56630.1"/>
    </source>
</evidence>
<dbReference type="PANTHER" id="PTHR46696:SF4">
    <property type="entry name" value="BIOTIN BIOSYNTHESIS CYTOCHROME P450"/>
    <property type="match status" value="1"/>
</dbReference>
<dbReference type="PROSITE" id="PS00086">
    <property type="entry name" value="CYTOCHROME_P450"/>
    <property type="match status" value="1"/>
</dbReference>
<dbReference type="GO" id="GO:0005506">
    <property type="term" value="F:iron ion binding"/>
    <property type="evidence" value="ECO:0007669"/>
    <property type="project" value="InterPro"/>
</dbReference>
<dbReference type="Proteomes" id="UP000198601">
    <property type="component" value="Unassembled WGS sequence"/>
</dbReference>